<protein>
    <submittedName>
        <fullName evidence="2">Uncharacterized protein</fullName>
    </submittedName>
</protein>
<dbReference type="EMBL" id="CP019640">
    <property type="protein sequence ID" value="AQQ53239.1"/>
    <property type="molecule type" value="Genomic_DNA"/>
</dbReference>
<keyword evidence="1" id="KW-1133">Transmembrane helix</keyword>
<feature type="transmembrane region" description="Helical" evidence="1">
    <location>
        <begin position="39"/>
        <end position="60"/>
    </location>
</feature>
<sequence>MTKIEFTVAALLIVAGLLCLAASGSWLFNPGALELLKTFIQVCLWMGIPLVLTGGLYWWFKKKRRY</sequence>
<accession>A0A1Q2KYH3</accession>
<keyword evidence="3" id="KW-1185">Reference proteome</keyword>
<dbReference type="RefSeq" id="WP_077589125.1">
    <property type="nucleotide sequence ID" value="NZ_CP019640.1"/>
</dbReference>
<organism evidence="2 3">
    <name type="scientific">Planococcus lenghuensis</name>
    <dbReference type="NCBI Taxonomy" id="2213202"/>
    <lineage>
        <taxon>Bacteria</taxon>
        <taxon>Bacillati</taxon>
        <taxon>Bacillota</taxon>
        <taxon>Bacilli</taxon>
        <taxon>Bacillales</taxon>
        <taxon>Caryophanaceae</taxon>
        <taxon>Planococcus</taxon>
    </lineage>
</organism>
<keyword evidence="1" id="KW-0812">Transmembrane</keyword>
<evidence type="ECO:0000256" key="1">
    <source>
        <dbReference type="SAM" id="Phobius"/>
    </source>
</evidence>
<keyword evidence="1" id="KW-0472">Membrane</keyword>
<gene>
    <name evidence="2" type="ORF">B0X71_09215</name>
</gene>
<proteinExistence type="predicted"/>
<evidence type="ECO:0000313" key="3">
    <source>
        <dbReference type="Proteomes" id="UP000188184"/>
    </source>
</evidence>
<name>A0A1Q2KYH3_9BACL</name>
<dbReference type="AlphaFoldDB" id="A0A1Q2KYH3"/>
<dbReference type="Proteomes" id="UP000188184">
    <property type="component" value="Chromosome"/>
</dbReference>
<evidence type="ECO:0000313" key="2">
    <source>
        <dbReference type="EMBL" id="AQQ53239.1"/>
    </source>
</evidence>
<dbReference type="OrthoDB" id="2643649at2"/>
<reference evidence="2 3" key="1">
    <citation type="submission" date="2017-02" db="EMBL/GenBank/DDBJ databases">
        <title>The complete genomic sequence of a novel cold adapted crude oil-degrading bacterium Planococcus qaidamina Y42.</title>
        <authorList>
            <person name="Yang R."/>
        </authorList>
    </citation>
    <scope>NUCLEOTIDE SEQUENCE [LARGE SCALE GENOMIC DNA]</scope>
    <source>
        <strain evidence="2 3">Y42</strain>
    </source>
</reference>
<dbReference type="KEGG" id="pmar:B0X71_09215"/>